<dbReference type="PRINTS" id="PR00038">
    <property type="entry name" value="HTHLUXR"/>
</dbReference>
<protein>
    <submittedName>
        <fullName evidence="6">DNA-binding response regulator</fullName>
    </submittedName>
</protein>
<sequence length="210" mass="22658">MTLRLLIVDDHPLVREGLTTMLGSQDDFTVVGAAVNGADALRQAALCHPDVVLMDLRMPGQDGVSATAELRRTLPGIRVLVLTTYDSDADILRAIEAGAVGYLLKDVPHQELFAAIRGVARGERRLASAVAERLMHRSVSPSLETLTPREQEVLELVGEGLSNKRVAAQLGVSDQTVKAHLLRVFDKLGVDSRTAAVLIAQKRGLLRRGS</sequence>
<dbReference type="GO" id="GO:0006355">
    <property type="term" value="P:regulation of DNA-templated transcription"/>
    <property type="evidence" value="ECO:0007669"/>
    <property type="project" value="InterPro"/>
</dbReference>
<evidence type="ECO:0000313" key="7">
    <source>
        <dbReference type="Proteomes" id="UP000236379"/>
    </source>
</evidence>
<dbReference type="PANTHER" id="PTHR43214:SF43">
    <property type="entry name" value="TWO-COMPONENT RESPONSE REGULATOR"/>
    <property type="match status" value="1"/>
</dbReference>
<dbReference type="Pfam" id="PF00196">
    <property type="entry name" value="GerE"/>
    <property type="match status" value="1"/>
</dbReference>
<keyword evidence="1 3" id="KW-0597">Phosphoprotein</keyword>
<dbReference type="InterPro" id="IPR000792">
    <property type="entry name" value="Tscrpt_reg_LuxR_C"/>
</dbReference>
<dbReference type="InterPro" id="IPR039420">
    <property type="entry name" value="WalR-like"/>
</dbReference>
<dbReference type="InterPro" id="IPR001789">
    <property type="entry name" value="Sig_transdc_resp-reg_receiver"/>
</dbReference>
<dbReference type="GO" id="GO:0000160">
    <property type="term" value="P:phosphorelay signal transduction system"/>
    <property type="evidence" value="ECO:0007669"/>
    <property type="project" value="InterPro"/>
</dbReference>
<evidence type="ECO:0000256" key="1">
    <source>
        <dbReference type="ARBA" id="ARBA00022553"/>
    </source>
</evidence>
<evidence type="ECO:0000256" key="2">
    <source>
        <dbReference type="ARBA" id="ARBA00023125"/>
    </source>
</evidence>
<evidence type="ECO:0000259" key="4">
    <source>
        <dbReference type="PROSITE" id="PS50043"/>
    </source>
</evidence>
<dbReference type="Gene3D" id="3.40.50.2300">
    <property type="match status" value="1"/>
</dbReference>
<dbReference type="PROSITE" id="PS50043">
    <property type="entry name" value="HTH_LUXR_2"/>
    <property type="match status" value="1"/>
</dbReference>
<dbReference type="InterPro" id="IPR058245">
    <property type="entry name" value="NreC/VraR/RcsB-like_REC"/>
</dbReference>
<feature type="domain" description="HTH luxR-type" evidence="4">
    <location>
        <begin position="139"/>
        <end position="204"/>
    </location>
</feature>
<reference evidence="6 7" key="1">
    <citation type="submission" date="2018-01" db="EMBL/GenBank/DDBJ databases">
        <title>Deinococcus koreensis sp. nov., a radiation-resistant bacterium isolated from river water.</title>
        <authorList>
            <person name="Choi A."/>
        </authorList>
    </citation>
    <scope>NUCLEOTIDE SEQUENCE [LARGE SCALE GENOMIC DNA]</scope>
    <source>
        <strain evidence="6 7">SJW1-2</strain>
    </source>
</reference>
<dbReference type="CDD" id="cd06170">
    <property type="entry name" value="LuxR_C_like"/>
    <property type="match status" value="1"/>
</dbReference>
<dbReference type="SMART" id="SM00421">
    <property type="entry name" value="HTH_LUXR"/>
    <property type="match status" value="1"/>
</dbReference>
<dbReference type="PROSITE" id="PS50110">
    <property type="entry name" value="RESPONSE_REGULATORY"/>
    <property type="match status" value="1"/>
</dbReference>
<dbReference type="Proteomes" id="UP000236379">
    <property type="component" value="Unassembled WGS sequence"/>
</dbReference>
<evidence type="ECO:0000259" key="5">
    <source>
        <dbReference type="PROSITE" id="PS50110"/>
    </source>
</evidence>
<dbReference type="PROSITE" id="PS00622">
    <property type="entry name" value="HTH_LUXR_1"/>
    <property type="match status" value="1"/>
</dbReference>
<feature type="modified residue" description="4-aspartylphosphate" evidence="3">
    <location>
        <position position="55"/>
    </location>
</feature>
<keyword evidence="2 6" id="KW-0238">DNA-binding</keyword>
<dbReference type="SUPFAM" id="SSF52172">
    <property type="entry name" value="CheY-like"/>
    <property type="match status" value="1"/>
</dbReference>
<dbReference type="SUPFAM" id="SSF46894">
    <property type="entry name" value="C-terminal effector domain of the bipartite response regulators"/>
    <property type="match status" value="1"/>
</dbReference>
<dbReference type="PANTHER" id="PTHR43214">
    <property type="entry name" value="TWO-COMPONENT RESPONSE REGULATOR"/>
    <property type="match status" value="1"/>
</dbReference>
<accession>A0A2K3UT88</accession>
<dbReference type="RefSeq" id="WP_103313704.1">
    <property type="nucleotide sequence ID" value="NZ_PPPD01000002.1"/>
</dbReference>
<gene>
    <name evidence="6" type="ORF">CVO96_17345</name>
</gene>
<name>A0A2K3UT88_9DEIO</name>
<dbReference type="SMART" id="SM00448">
    <property type="entry name" value="REC"/>
    <property type="match status" value="1"/>
</dbReference>
<evidence type="ECO:0000313" key="6">
    <source>
        <dbReference type="EMBL" id="PNY79720.1"/>
    </source>
</evidence>
<organism evidence="6 7">
    <name type="scientific">Deinococcus koreensis</name>
    <dbReference type="NCBI Taxonomy" id="2054903"/>
    <lineage>
        <taxon>Bacteria</taxon>
        <taxon>Thermotogati</taxon>
        <taxon>Deinococcota</taxon>
        <taxon>Deinococci</taxon>
        <taxon>Deinococcales</taxon>
        <taxon>Deinococcaceae</taxon>
        <taxon>Deinococcus</taxon>
    </lineage>
</organism>
<dbReference type="EMBL" id="PPPD01000002">
    <property type="protein sequence ID" value="PNY79720.1"/>
    <property type="molecule type" value="Genomic_DNA"/>
</dbReference>
<dbReference type="Pfam" id="PF00072">
    <property type="entry name" value="Response_reg"/>
    <property type="match status" value="1"/>
</dbReference>
<keyword evidence="7" id="KW-1185">Reference proteome</keyword>
<dbReference type="CDD" id="cd17535">
    <property type="entry name" value="REC_NarL-like"/>
    <property type="match status" value="1"/>
</dbReference>
<proteinExistence type="predicted"/>
<comment type="caution">
    <text evidence="6">The sequence shown here is derived from an EMBL/GenBank/DDBJ whole genome shotgun (WGS) entry which is preliminary data.</text>
</comment>
<evidence type="ECO:0000256" key="3">
    <source>
        <dbReference type="PROSITE-ProRule" id="PRU00169"/>
    </source>
</evidence>
<dbReference type="InterPro" id="IPR016032">
    <property type="entry name" value="Sig_transdc_resp-reg_C-effctor"/>
</dbReference>
<dbReference type="GO" id="GO:0003677">
    <property type="term" value="F:DNA binding"/>
    <property type="evidence" value="ECO:0007669"/>
    <property type="project" value="UniProtKB-KW"/>
</dbReference>
<dbReference type="OrthoDB" id="9780153at2"/>
<dbReference type="AlphaFoldDB" id="A0A2K3UT88"/>
<feature type="domain" description="Response regulatory" evidence="5">
    <location>
        <begin position="4"/>
        <end position="120"/>
    </location>
</feature>
<dbReference type="InterPro" id="IPR011006">
    <property type="entry name" value="CheY-like_superfamily"/>
</dbReference>